<name>A0A0S7XPV5_UNCSA</name>
<dbReference type="PROSITE" id="PS00491">
    <property type="entry name" value="PROLINE_PEPTIDASE"/>
    <property type="match status" value="1"/>
</dbReference>
<evidence type="ECO:0008006" key="8">
    <source>
        <dbReference type="Google" id="ProtNLM"/>
    </source>
</evidence>
<evidence type="ECO:0000256" key="3">
    <source>
        <dbReference type="ARBA" id="ARBA00022801"/>
    </source>
</evidence>
<comment type="similarity">
    <text evidence="1">Belongs to the peptidase M24B family.</text>
</comment>
<dbReference type="InterPro" id="IPR000587">
    <property type="entry name" value="Creatinase_N"/>
</dbReference>
<gene>
    <name evidence="6" type="ORF">AMJ44_12665</name>
</gene>
<dbReference type="InterPro" id="IPR001714">
    <property type="entry name" value="Pept_M24_MAP"/>
</dbReference>
<dbReference type="GO" id="GO:0046872">
    <property type="term" value="F:metal ion binding"/>
    <property type="evidence" value="ECO:0007669"/>
    <property type="project" value="UniProtKB-KW"/>
</dbReference>
<evidence type="ECO:0000313" key="7">
    <source>
        <dbReference type="Proteomes" id="UP000051861"/>
    </source>
</evidence>
<protein>
    <recommendedName>
        <fullName evidence="8">Xaa-Pro dipeptidase</fullName>
    </recommendedName>
</protein>
<organism evidence="6 7">
    <name type="scientific">candidate division WOR-1 bacterium DG_54_3</name>
    <dbReference type="NCBI Taxonomy" id="1703775"/>
    <lineage>
        <taxon>Bacteria</taxon>
        <taxon>Bacillati</taxon>
        <taxon>Saganbacteria</taxon>
    </lineage>
</organism>
<dbReference type="InterPro" id="IPR050659">
    <property type="entry name" value="Peptidase_M24B"/>
</dbReference>
<reference evidence="6 7" key="1">
    <citation type="journal article" date="2015" name="Microbiome">
        <title>Genomic resolution of linkages in carbon, nitrogen, and sulfur cycling among widespread estuary sediment bacteria.</title>
        <authorList>
            <person name="Baker B.J."/>
            <person name="Lazar C.S."/>
            <person name="Teske A.P."/>
            <person name="Dick G.J."/>
        </authorList>
    </citation>
    <scope>NUCLEOTIDE SEQUENCE [LARGE SCALE GENOMIC DNA]</scope>
    <source>
        <strain evidence="6">DG_54_3</strain>
    </source>
</reference>
<sequence>MRNRIKRIKEILESEKLDLLLVTFLPNVRYLSGYTGTNGLVLISPNGSIFLTDFRYKEQSREQVKYLKTVIAERDLIQTLPTLSLFKPKRLKLGFESNHLSCGTYRNLKALLPDCLLVPTENLIESVSVKKDQIEIDKIRKAVKITDQVFFEILDFIKPKVKEQDIAAEIEYRFKRYGSTTPLYETIVASGKRSALPHGRASSKKIEKGDLVTLDMGAVYDGYTADLTRTVVVGKANKRQKNLYNIVLKAQKQALGRINPKIRACDLDKVARGVIKRAGYGKYFGHGLGHGIGLVIHDNPAINARNEQLLQPGMIITIEPGIYIPNWGGIRIEDDVLVTKKGCEILTKAEKSLIELY</sequence>
<dbReference type="SUPFAM" id="SSF55920">
    <property type="entry name" value="Creatinase/aminopeptidase"/>
    <property type="match status" value="1"/>
</dbReference>
<dbReference type="SUPFAM" id="SSF53092">
    <property type="entry name" value="Creatinase/prolidase N-terminal domain"/>
    <property type="match status" value="1"/>
</dbReference>
<dbReference type="Proteomes" id="UP000051861">
    <property type="component" value="Unassembled WGS sequence"/>
</dbReference>
<keyword evidence="2" id="KW-0479">Metal-binding</keyword>
<keyword evidence="3" id="KW-0378">Hydrolase</keyword>
<accession>A0A0S7XPV5</accession>
<dbReference type="Pfam" id="PF01321">
    <property type="entry name" value="Creatinase_N"/>
    <property type="match status" value="1"/>
</dbReference>
<dbReference type="PATRIC" id="fig|1703775.3.peg.1616"/>
<evidence type="ECO:0000313" key="6">
    <source>
        <dbReference type="EMBL" id="KPJ64528.1"/>
    </source>
</evidence>
<dbReference type="Gene3D" id="3.40.350.10">
    <property type="entry name" value="Creatinase/prolidase N-terminal domain"/>
    <property type="match status" value="1"/>
</dbReference>
<dbReference type="PRINTS" id="PR00599">
    <property type="entry name" value="MAPEPTIDASE"/>
</dbReference>
<evidence type="ECO:0000256" key="1">
    <source>
        <dbReference type="ARBA" id="ARBA00008766"/>
    </source>
</evidence>
<comment type="caution">
    <text evidence="6">The sequence shown here is derived from an EMBL/GenBank/DDBJ whole genome shotgun (WGS) entry which is preliminary data.</text>
</comment>
<dbReference type="InterPro" id="IPR036005">
    <property type="entry name" value="Creatinase/aminopeptidase-like"/>
</dbReference>
<evidence type="ECO:0000256" key="2">
    <source>
        <dbReference type="ARBA" id="ARBA00022723"/>
    </source>
</evidence>
<feature type="domain" description="Creatinase N-terminal" evidence="5">
    <location>
        <begin position="4"/>
        <end position="126"/>
    </location>
</feature>
<dbReference type="GO" id="GO:0008235">
    <property type="term" value="F:metalloexopeptidase activity"/>
    <property type="evidence" value="ECO:0007669"/>
    <property type="project" value="UniProtKB-ARBA"/>
</dbReference>
<dbReference type="InterPro" id="IPR029149">
    <property type="entry name" value="Creatin/AminoP/Spt16_N"/>
</dbReference>
<dbReference type="EMBL" id="LIZX01000178">
    <property type="protein sequence ID" value="KPJ64528.1"/>
    <property type="molecule type" value="Genomic_DNA"/>
</dbReference>
<feature type="domain" description="Peptidase M24" evidence="4">
    <location>
        <begin position="138"/>
        <end position="340"/>
    </location>
</feature>
<dbReference type="PANTHER" id="PTHR46112:SF3">
    <property type="entry name" value="AMINOPEPTIDASE YPDF"/>
    <property type="match status" value="1"/>
</dbReference>
<dbReference type="InterPro" id="IPR000994">
    <property type="entry name" value="Pept_M24"/>
</dbReference>
<dbReference type="GO" id="GO:0004177">
    <property type="term" value="F:aminopeptidase activity"/>
    <property type="evidence" value="ECO:0007669"/>
    <property type="project" value="UniProtKB-ARBA"/>
</dbReference>
<evidence type="ECO:0000259" key="5">
    <source>
        <dbReference type="Pfam" id="PF01321"/>
    </source>
</evidence>
<dbReference type="AlphaFoldDB" id="A0A0S7XPV5"/>
<proteinExistence type="inferred from homology"/>
<dbReference type="PANTHER" id="PTHR46112">
    <property type="entry name" value="AMINOPEPTIDASE"/>
    <property type="match status" value="1"/>
</dbReference>
<dbReference type="InterPro" id="IPR001131">
    <property type="entry name" value="Peptidase_M24B_aminopep-P_CS"/>
</dbReference>
<evidence type="ECO:0000259" key="4">
    <source>
        <dbReference type="Pfam" id="PF00557"/>
    </source>
</evidence>
<dbReference type="CDD" id="cd01092">
    <property type="entry name" value="APP-like"/>
    <property type="match status" value="1"/>
</dbReference>
<dbReference type="Gene3D" id="3.90.230.10">
    <property type="entry name" value="Creatinase/methionine aminopeptidase superfamily"/>
    <property type="match status" value="1"/>
</dbReference>
<dbReference type="Pfam" id="PF00557">
    <property type="entry name" value="Peptidase_M24"/>
    <property type="match status" value="1"/>
</dbReference>
<dbReference type="FunFam" id="3.90.230.10:FF:000014">
    <property type="entry name" value="Aminopeptidase P family protein"/>
    <property type="match status" value="1"/>
</dbReference>